<accession>A0A0K0GJK4</accession>
<reference evidence="1 2" key="1">
    <citation type="journal article" date="2008" name="BMC Genomics">
        <title>Genome sequence and rapid evolution of the rice pathogen Xanthomonas oryzae pv. oryzae PXO99A.</title>
        <authorList>
            <person name="Salzberg S.L."/>
            <person name="Sommer D.D."/>
            <person name="Schatz M.C."/>
            <person name="Phillippy A.M."/>
            <person name="Rabinowicz P.D."/>
            <person name="Tsuge S."/>
            <person name="Furutani A."/>
            <person name="Ochiai H."/>
            <person name="Delcher A.L."/>
            <person name="Kelley D."/>
            <person name="Madupu R."/>
            <person name="Puiu D."/>
            <person name="Radune D."/>
            <person name="Shumway M."/>
            <person name="Trapnell C."/>
            <person name="Aparna G."/>
            <person name="Jha G."/>
            <person name="Pandey A."/>
            <person name="Patil P.B."/>
            <person name="Ishihara H."/>
            <person name="Meyer D.F."/>
            <person name="Szurek B."/>
            <person name="Verdier V."/>
            <person name="Koebnik R."/>
            <person name="Dow J.M."/>
            <person name="Ryan R.P."/>
            <person name="Hirata H."/>
            <person name="Tsuyumu S."/>
            <person name="Won Lee S."/>
            <person name="Seo Y.S."/>
            <person name="Sriariyanum M."/>
            <person name="Ronald P.C."/>
            <person name="Sonti R.V."/>
            <person name="Van Sluys M.A."/>
            <person name="Leach J.E."/>
            <person name="White F.F."/>
            <person name="Bogdanove A.J."/>
        </authorList>
    </citation>
    <scope>NUCLEOTIDE SEQUENCE [LARGE SCALE GENOMIC DNA]</scope>
    <source>
        <strain evidence="1 2">PXO99A</strain>
    </source>
</reference>
<dbReference type="AlphaFoldDB" id="A0A0K0GJK4"/>
<name>A0A0K0GJK4_XANOP</name>
<proteinExistence type="predicted"/>
<dbReference type="KEGG" id="xop:PXO_00081"/>
<dbReference type="HOGENOM" id="CLU_2721315_0_0_6"/>
<evidence type="ECO:0000313" key="2">
    <source>
        <dbReference type="Proteomes" id="UP000001740"/>
    </source>
</evidence>
<organism evidence="1 2">
    <name type="scientific">Xanthomonas oryzae pv. oryzae (strain PXO99A)</name>
    <dbReference type="NCBI Taxonomy" id="360094"/>
    <lineage>
        <taxon>Bacteria</taxon>
        <taxon>Pseudomonadati</taxon>
        <taxon>Pseudomonadota</taxon>
        <taxon>Gammaproteobacteria</taxon>
        <taxon>Lysobacterales</taxon>
        <taxon>Lysobacteraceae</taxon>
        <taxon>Xanthomonas</taxon>
    </lineage>
</organism>
<sequence length="72" mass="8460">MRDLEHECHLIPQAGGDCLTAINFYEDARELLEGSFLPTEKTERFIQLLEYADSRTEIALKHFYNYLDTARH</sequence>
<dbReference type="EMBL" id="CP000967">
    <property type="protein sequence ID" value="ACD58386.1"/>
    <property type="molecule type" value="Genomic_DNA"/>
</dbReference>
<protein>
    <submittedName>
        <fullName evidence="1">Uncharacterized protein</fullName>
    </submittedName>
</protein>
<evidence type="ECO:0000313" key="1">
    <source>
        <dbReference type="EMBL" id="ACD58386.1"/>
    </source>
</evidence>
<gene>
    <name evidence="1" type="ordered locus">PXO_00081</name>
</gene>
<dbReference type="Proteomes" id="UP000001740">
    <property type="component" value="Chromosome"/>
</dbReference>